<gene>
    <name evidence="1" type="ORF">SDC9_78191</name>
</gene>
<evidence type="ECO:0008006" key="2">
    <source>
        <dbReference type="Google" id="ProtNLM"/>
    </source>
</evidence>
<protein>
    <recommendedName>
        <fullName evidence="2">Outer membrane protein beta-barrel domain-containing protein</fullName>
    </recommendedName>
</protein>
<accession>A0A644YST0</accession>
<reference evidence="1" key="1">
    <citation type="submission" date="2019-08" db="EMBL/GenBank/DDBJ databases">
        <authorList>
            <person name="Kucharzyk K."/>
            <person name="Murdoch R.W."/>
            <person name="Higgins S."/>
            <person name="Loffler F."/>
        </authorList>
    </citation>
    <scope>NUCLEOTIDE SEQUENCE</scope>
</reference>
<dbReference type="AlphaFoldDB" id="A0A644YST0"/>
<name>A0A644YST0_9ZZZZ</name>
<sequence length="430" mass="48431">MNRLHDNDLDRLFAEKLDDLRVEPPERSWKKVAAGITITTTVTATALSNFIRPVIWSLSTIATVVLVTISNPSSNNSSEAIPVIQAEIPSAEIVMENQVEKTPHETLPVVLVDEAPQLISVVLPEYTAEEATSPEVLQENKIPESPAVEDRPVWLMSIKPKQIVTPELSWNPDLLKAPDINVTDKSIIPAWFDLSVQSGPDILDFGLQNNQRTTSFAYNNGMDLSFHFSDFYLRTGVNVLSTFQKNQYDYSINEYQQTGSYTMVDSISFIQGTDTAGQLILIPQYYTSSHAVYDSVAVEHSTRASDRYQYLEIPFALGFQKDLHKVSIYAQAGFTYSFLMGSKELTESEFMESNSTRPLTWQSQSPDRNKDFWSFSLAAGVMYNTNNRFSFGLEPTYRYCMSPLYAGNETAGKAPVSYGLRLRLQYKLSY</sequence>
<evidence type="ECO:0000313" key="1">
    <source>
        <dbReference type="EMBL" id="MPM31635.1"/>
    </source>
</evidence>
<dbReference type="EMBL" id="VSSQ01006130">
    <property type="protein sequence ID" value="MPM31635.1"/>
    <property type="molecule type" value="Genomic_DNA"/>
</dbReference>
<comment type="caution">
    <text evidence="1">The sequence shown here is derived from an EMBL/GenBank/DDBJ whole genome shotgun (WGS) entry which is preliminary data.</text>
</comment>
<proteinExistence type="predicted"/>
<organism evidence="1">
    <name type="scientific">bioreactor metagenome</name>
    <dbReference type="NCBI Taxonomy" id="1076179"/>
    <lineage>
        <taxon>unclassified sequences</taxon>
        <taxon>metagenomes</taxon>
        <taxon>ecological metagenomes</taxon>
    </lineage>
</organism>